<feature type="domain" description="NOMO-like N-terminal beta-sandwich" evidence="10">
    <location>
        <begin position="28"/>
        <end position="113"/>
    </location>
</feature>
<feature type="domain" description="NOMO-like ninth beta-sandwich" evidence="11">
    <location>
        <begin position="722"/>
        <end position="789"/>
    </location>
</feature>
<evidence type="ECO:0000313" key="16">
    <source>
        <dbReference type="WBParaSite" id="PgR042_g020_t01"/>
    </source>
</evidence>
<dbReference type="WBParaSite" id="PgR042_g020_t01">
    <property type="protein sequence ID" value="PgR042_g020_t01"/>
    <property type="gene ID" value="PgR042_g020"/>
</dbReference>
<reference evidence="16 17" key="1">
    <citation type="submission" date="2022-11" db="UniProtKB">
        <authorList>
            <consortium name="WormBaseParasite"/>
        </authorList>
    </citation>
    <scope>IDENTIFICATION</scope>
</reference>
<organism evidence="15 16">
    <name type="scientific">Parascaris univalens</name>
    <name type="common">Nematode worm</name>
    <dbReference type="NCBI Taxonomy" id="6257"/>
    <lineage>
        <taxon>Eukaryota</taxon>
        <taxon>Metazoa</taxon>
        <taxon>Ecdysozoa</taxon>
        <taxon>Nematoda</taxon>
        <taxon>Chromadorea</taxon>
        <taxon>Rhabditida</taxon>
        <taxon>Spirurina</taxon>
        <taxon>Ascaridomorpha</taxon>
        <taxon>Ascaridoidea</taxon>
        <taxon>Ascarididae</taxon>
        <taxon>Parascaris</taxon>
    </lineage>
</organism>
<feature type="signal peptide" evidence="9">
    <location>
        <begin position="1"/>
        <end position="22"/>
    </location>
</feature>
<dbReference type="InterPro" id="IPR051417">
    <property type="entry name" value="SDr/BOS_complex"/>
</dbReference>
<dbReference type="Gene3D" id="2.60.40.10">
    <property type="entry name" value="Immunoglobulins"/>
    <property type="match status" value="1"/>
</dbReference>
<dbReference type="Proteomes" id="UP000887569">
    <property type="component" value="Unplaced"/>
</dbReference>
<evidence type="ECO:0000256" key="6">
    <source>
        <dbReference type="ARBA" id="ARBA00023136"/>
    </source>
</evidence>
<dbReference type="WBParaSite" id="PgR042_g020_t05">
    <property type="protein sequence ID" value="PgR042_g020_t05"/>
    <property type="gene ID" value="PgR042_g020"/>
</dbReference>
<evidence type="ECO:0000259" key="14">
    <source>
        <dbReference type="Pfam" id="PF23194"/>
    </source>
</evidence>
<feature type="transmembrane region" description="Helical" evidence="8">
    <location>
        <begin position="1077"/>
        <end position="1096"/>
    </location>
</feature>
<accession>A0A915BIG0</accession>
<dbReference type="AlphaFoldDB" id="A0A915BIG0"/>
<comment type="subcellular location">
    <subcellularLocation>
        <location evidence="1">Endoplasmic reticulum membrane</location>
        <topology evidence="1">Single-pass type I membrane protein</topology>
    </subcellularLocation>
</comment>
<feature type="region of interest" description="Disordered" evidence="7">
    <location>
        <begin position="1120"/>
        <end position="1141"/>
    </location>
</feature>
<dbReference type="Pfam" id="PF22898">
    <property type="entry name" value="NOMO1-like_1st"/>
    <property type="match status" value="1"/>
</dbReference>
<dbReference type="Pfam" id="PF23194">
    <property type="entry name" value="NOMO_5th"/>
    <property type="match status" value="1"/>
</dbReference>
<dbReference type="InterPro" id="IPR056190">
    <property type="entry name" value="NOMO_5th"/>
</dbReference>
<evidence type="ECO:0000256" key="4">
    <source>
        <dbReference type="ARBA" id="ARBA00022824"/>
    </source>
</evidence>
<proteinExistence type="predicted"/>
<evidence type="ECO:0000313" key="15">
    <source>
        <dbReference type="Proteomes" id="UP000887569"/>
    </source>
</evidence>
<evidence type="ECO:0000259" key="12">
    <source>
        <dbReference type="Pfam" id="PF22904"/>
    </source>
</evidence>
<evidence type="ECO:0000313" key="17">
    <source>
        <dbReference type="WBParaSite" id="PgR042_g020_t02"/>
    </source>
</evidence>
<evidence type="ECO:0000256" key="5">
    <source>
        <dbReference type="ARBA" id="ARBA00022989"/>
    </source>
</evidence>
<dbReference type="SUPFAM" id="SSF117074">
    <property type="entry name" value="Hypothetical protein PA1324"/>
    <property type="match status" value="1"/>
</dbReference>
<dbReference type="Pfam" id="PF22902">
    <property type="entry name" value="NOMO1-like_9th"/>
    <property type="match status" value="1"/>
</dbReference>
<protein>
    <submittedName>
        <fullName evidence="16 17">Nodal modulator 1</fullName>
    </submittedName>
</protein>
<dbReference type="InterPro" id="IPR055075">
    <property type="entry name" value="NOMO-like_N"/>
</dbReference>
<evidence type="ECO:0000256" key="3">
    <source>
        <dbReference type="ARBA" id="ARBA00022729"/>
    </source>
</evidence>
<dbReference type="WBParaSite" id="PgR042_g020_t07">
    <property type="protein sequence ID" value="PgR042_g020_t07"/>
    <property type="gene ID" value="PgR042_g020"/>
</dbReference>
<feature type="domain" description="NOMO fifth transthyretin-like" evidence="14">
    <location>
        <begin position="392"/>
        <end position="470"/>
    </location>
</feature>
<dbReference type="InterPro" id="IPR055074">
    <property type="entry name" value="NOMO1-3_2nd"/>
</dbReference>
<evidence type="ECO:0000256" key="9">
    <source>
        <dbReference type="SAM" id="SignalP"/>
    </source>
</evidence>
<keyword evidence="4" id="KW-0256">Endoplasmic reticulum</keyword>
<evidence type="ECO:0000259" key="10">
    <source>
        <dbReference type="Pfam" id="PF22898"/>
    </source>
</evidence>
<dbReference type="PANTHER" id="PTHR23303:SF14">
    <property type="entry name" value="BOS COMPLEX SUBUNIT NOMO1-RELATED"/>
    <property type="match status" value="1"/>
</dbReference>
<feature type="chain" id="PRO_5041194191" evidence="9">
    <location>
        <begin position="23"/>
        <end position="1141"/>
    </location>
</feature>
<dbReference type="PANTHER" id="PTHR23303">
    <property type="entry name" value="CARBOXYPEPTIDASE REGULATORY REGION-CONTAINING"/>
    <property type="match status" value="1"/>
</dbReference>
<sequence length="1141" mass="125795">MRQLNDAISMLLIAALWRMIDAEVYSCGGFVKSANIPIDYTKIQVKLLTAEGNLKYETECNPSNGYYMIPVYNKAIYSIRVFAPEGWYFEPSSVELKVDGREDACFKGDDINFVLSAFAVDGVLRSGEGGGPAGVTLTLSAENGTVVAKTTTIANGRYSFRAPPGKYLVSTADGSTECIERGKVPAEVIASPIRVSPDLKISGHLMSVAVHSKTKPLPGVRVSLYSKNPMNLSYCKGKLSTADSFEGVPAGEKLICSQETGDNGTALFPCLPPGKYSIVPSLSTSNVRFTFLPKIYSLKMESAPAKVNFNMEGFSSRGRVVLGEIAVIDAEIIVNGHPRAHSDTNGWYALDGLQEEEYSITARKDHFEFDVVNARLSAVKAEIADITAKKVELCGYVEMEDGTSRTMVIFITNKNTNDPQSARSDVNGRFCKMLPPQQYVVSPSNEVGIVMTPKQREVDLSTGPVLNVLFTQFKANILAKVVCLDRCDALKLELWNGDELVRSIEGMEQFRFIGIPPDSYTLKVVDGGRFCWEKNEIVIAIERTDVNNVIFRQNGYRATVRLSHPAKMKWHLSEKKQLGGAMHLGLGTSNFCVPLAGVYSLSFEACHLFDHTLYEISVPQESPLTATAVSFLVTAKIISRSSPAMASDFALVVKNASDERTVMASPSPDGGFTFEFYVSASDMGSAISIIPQSSTFLFTPSSYVFQFDGECHPNVASFIADKGVFLEGFVTPPLEGVEIRSSHKADPSFLLKTVTDNEGRFKMGPVRNIADFELVAEKEGYKFEKGEKLGVLHAVKLSQLRIALVDADSAEPLSRVLLSLSGADSYRSNSLIDESGKINFVGLKPGEYFVRPILQEYRFDPPTLTLNVEEGEVESVTLKGRRFAYSVFGRVTHLAGQPVESAVVEAVSEQCSQLQEEDSSSEEGTYRVRGLHPKCLYRLTLKTTDGQRIQSYPTHYDVMVTGEDVRDVNFVLTDIERHLEVVGEVDFINTKPPSQYKIGLYKGDAAVQQVIVNSPASIFFFTKLPIDHTEYRVRFEGVHGFVGHKYDSSEASFIANDSFKAIKIVVKPQRKSSEVEISGGSYFALPFFLFIAFLFFNHQKALAIAESTVLRVSNFTIPRRSPTPSDEHPDSIRRRQKAKKA</sequence>
<feature type="domain" description="NOMO seventh transthyretin-like" evidence="13">
    <location>
        <begin position="559"/>
        <end position="629"/>
    </location>
</feature>
<keyword evidence="15" id="KW-1185">Reference proteome</keyword>
<evidence type="ECO:0000256" key="7">
    <source>
        <dbReference type="SAM" id="MobiDB-lite"/>
    </source>
</evidence>
<feature type="domain" description="NOMO second beta-sandwich" evidence="12">
    <location>
        <begin position="118"/>
        <end position="197"/>
    </location>
</feature>
<keyword evidence="3 9" id="KW-0732">Signal</keyword>
<keyword evidence="5 8" id="KW-1133">Transmembrane helix</keyword>
<dbReference type="Pfam" id="PF22904">
    <property type="entry name" value="NOMO1-like_2nd"/>
    <property type="match status" value="1"/>
</dbReference>
<dbReference type="GO" id="GO:0005789">
    <property type="term" value="C:endoplasmic reticulum membrane"/>
    <property type="evidence" value="ECO:0007669"/>
    <property type="project" value="UniProtKB-SubCell"/>
</dbReference>
<dbReference type="WBParaSite" id="PgR042_g020_t06">
    <property type="protein sequence ID" value="PgR042_g020_t06"/>
    <property type="gene ID" value="PgR042_g020"/>
</dbReference>
<dbReference type="InterPro" id="IPR013783">
    <property type="entry name" value="Ig-like_fold"/>
</dbReference>
<dbReference type="Pfam" id="PF23141">
    <property type="entry name" value="Ig_NOMO"/>
    <property type="match status" value="1"/>
</dbReference>
<evidence type="ECO:0000256" key="2">
    <source>
        <dbReference type="ARBA" id="ARBA00022692"/>
    </source>
</evidence>
<dbReference type="WBParaSite" id="PgR042_g020_t03">
    <property type="protein sequence ID" value="PgR042_g020_t03"/>
    <property type="gene ID" value="PgR042_g020"/>
</dbReference>
<evidence type="ECO:0000256" key="1">
    <source>
        <dbReference type="ARBA" id="ARBA00004115"/>
    </source>
</evidence>
<dbReference type="InterPro" id="IPR056319">
    <property type="entry name" value="NOMO_7th"/>
</dbReference>
<dbReference type="WBParaSite" id="PgR042_g020_t02">
    <property type="protein sequence ID" value="PgR042_g020_t02"/>
    <property type="gene ID" value="PgR042_g020"/>
</dbReference>
<name>A0A915BIG0_PARUN</name>
<evidence type="ECO:0000259" key="13">
    <source>
        <dbReference type="Pfam" id="PF23141"/>
    </source>
</evidence>
<evidence type="ECO:0000256" key="8">
    <source>
        <dbReference type="SAM" id="Phobius"/>
    </source>
</evidence>
<keyword evidence="2 8" id="KW-0812">Transmembrane</keyword>
<evidence type="ECO:0000259" key="11">
    <source>
        <dbReference type="Pfam" id="PF22902"/>
    </source>
</evidence>
<dbReference type="InterPro" id="IPR055073">
    <property type="entry name" value="NOMO1-like_9th"/>
</dbReference>
<dbReference type="WBParaSite" id="PgR042_g020_t04">
    <property type="protein sequence ID" value="PgR042_g020_t04"/>
    <property type="gene ID" value="PgR042_g020"/>
</dbReference>
<keyword evidence="6 8" id="KW-0472">Membrane</keyword>